<dbReference type="InterPro" id="IPR036388">
    <property type="entry name" value="WH-like_DNA-bd_sf"/>
</dbReference>
<evidence type="ECO:0000313" key="6">
    <source>
        <dbReference type="EMBL" id="GEC75284.1"/>
    </source>
</evidence>
<feature type="domain" description="SIS" evidence="5">
    <location>
        <begin position="130"/>
        <end position="270"/>
    </location>
</feature>
<dbReference type="AlphaFoldDB" id="A0A4Y4B8D7"/>
<dbReference type="InterPro" id="IPR035472">
    <property type="entry name" value="RpiR-like_SIS"/>
</dbReference>
<dbReference type="InterPro" id="IPR001347">
    <property type="entry name" value="SIS_dom"/>
</dbReference>
<evidence type="ECO:0008006" key="8">
    <source>
        <dbReference type="Google" id="ProtNLM"/>
    </source>
</evidence>
<dbReference type="InterPro" id="IPR000281">
    <property type="entry name" value="HTH_RpiR"/>
</dbReference>
<dbReference type="InterPro" id="IPR047640">
    <property type="entry name" value="RpiR-like"/>
</dbReference>
<evidence type="ECO:0000256" key="2">
    <source>
        <dbReference type="ARBA" id="ARBA00023125"/>
    </source>
</evidence>
<dbReference type="PANTHER" id="PTHR30514">
    <property type="entry name" value="GLUCOKINASE"/>
    <property type="match status" value="1"/>
</dbReference>
<evidence type="ECO:0000259" key="4">
    <source>
        <dbReference type="PROSITE" id="PS51071"/>
    </source>
</evidence>
<dbReference type="EMBL" id="BJNQ01000007">
    <property type="protein sequence ID" value="GEC75284.1"/>
    <property type="molecule type" value="Genomic_DNA"/>
</dbReference>
<dbReference type="RefSeq" id="WP_229778887.1">
    <property type="nucleotide sequence ID" value="NZ_BJNQ01000007.1"/>
</dbReference>
<feature type="domain" description="HTH rpiR-type" evidence="4">
    <location>
        <begin position="21"/>
        <end position="97"/>
    </location>
</feature>
<dbReference type="PANTHER" id="PTHR30514:SF1">
    <property type="entry name" value="HTH-TYPE TRANSCRIPTIONAL REGULATOR HEXR-RELATED"/>
    <property type="match status" value="1"/>
</dbReference>
<keyword evidence="2" id="KW-0238">DNA-binding</keyword>
<keyword evidence="1" id="KW-0805">Transcription regulation</keyword>
<keyword evidence="3" id="KW-0804">Transcription</keyword>
<accession>A0A4Y4B8D7</accession>
<organism evidence="6 7">
    <name type="scientific">Microbacterium maritypicum</name>
    <name type="common">Microbacterium liquefaciens</name>
    <dbReference type="NCBI Taxonomy" id="33918"/>
    <lineage>
        <taxon>Bacteria</taxon>
        <taxon>Bacillati</taxon>
        <taxon>Actinomycetota</taxon>
        <taxon>Actinomycetes</taxon>
        <taxon>Micrococcales</taxon>
        <taxon>Microbacteriaceae</taxon>
        <taxon>Microbacterium</taxon>
    </lineage>
</organism>
<dbReference type="Pfam" id="PF01418">
    <property type="entry name" value="HTH_6"/>
    <property type="match status" value="1"/>
</dbReference>
<proteinExistence type="predicted"/>
<evidence type="ECO:0000256" key="1">
    <source>
        <dbReference type="ARBA" id="ARBA00023015"/>
    </source>
</evidence>
<dbReference type="SUPFAM" id="SSF53697">
    <property type="entry name" value="SIS domain"/>
    <property type="match status" value="1"/>
</dbReference>
<evidence type="ECO:0000259" key="5">
    <source>
        <dbReference type="PROSITE" id="PS51464"/>
    </source>
</evidence>
<reference evidence="6 7" key="1">
    <citation type="submission" date="2019-06" db="EMBL/GenBank/DDBJ databases">
        <title>Whole genome shotgun sequence of Microbacterium liquefaciens NBRC 15037.</title>
        <authorList>
            <person name="Hosoyama A."/>
            <person name="Uohara A."/>
            <person name="Ohji S."/>
            <person name="Ichikawa N."/>
        </authorList>
    </citation>
    <scope>NUCLEOTIDE SEQUENCE [LARGE SCALE GENOMIC DNA]</scope>
    <source>
        <strain evidence="6 7">NBRC 15037</strain>
    </source>
</reference>
<dbReference type="GO" id="GO:0003700">
    <property type="term" value="F:DNA-binding transcription factor activity"/>
    <property type="evidence" value="ECO:0007669"/>
    <property type="project" value="InterPro"/>
</dbReference>
<dbReference type="Pfam" id="PF01380">
    <property type="entry name" value="SIS"/>
    <property type="match status" value="1"/>
</dbReference>
<dbReference type="SUPFAM" id="SSF46689">
    <property type="entry name" value="Homeodomain-like"/>
    <property type="match status" value="1"/>
</dbReference>
<evidence type="ECO:0000256" key="3">
    <source>
        <dbReference type="ARBA" id="ARBA00023163"/>
    </source>
</evidence>
<dbReference type="Proteomes" id="UP000317410">
    <property type="component" value="Unassembled WGS sequence"/>
</dbReference>
<comment type="caution">
    <text evidence="6">The sequence shown here is derived from an EMBL/GenBank/DDBJ whole genome shotgun (WGS) entry which is preliminary data.</text>
</comment>
<sequence length="287" mass="30258">MQVHSDVCAGEEAMVISRPDLSVLARVRASSSLLGPSESRVAALVLERPTEVVMWSTAELAQAAGTSTATVIRACQSLGFRGFQHLRLELARSTPLRPREDDVTSDTFDDAVEAVRLAQDSVNPVLLQEAATALRHARRVVLVSNGFSGPPLQDFAMRLSILGRPVEAPVDPLAQQFAVNSLTEDDLCFGLSYSGANVQTLRACAAAADRGARVAVVTSFARSPIGRTADIVVATGPAALTHDVDPFLARIGHTVVLHALHSALASDVAPSDAAGMRHVVAEAIAEE</sequence>
<dbReference type="Gene3D" id="1.10.10.10">
    <property type="entry name" value="Winged helix-like DNA-binding domain superfamily/Winged helix DNA-binding domain"/>
    <property type="match status" value="1"/>
</dbReference>
<dbReference type="GO" id="GO:1901135">
    <property type="term" value="P:carbohydrate derivative metabolic process"/>
    <property type="evidence" value="ECO:0007669"/>
    <property type="project" value="InterPro"/>
</dbReference>
<dbReference type="CDD" id="cd05013">
    <property type="entry name" value="SIS_RpiR"/>
    <property type="match status" value="1"/>
</dbReference>
<evidence type="ECO:0000313" key="7">
    <source>
        <dbReference type="Proteomes" id="UP000317410"/>
    </source>
</evidence>
<dbReference type="PROSITE" id="PS51464">
    <property type="entry name" value="SIS"/>
    <property type="match status" value="1"/>
</dbReference>
<dbReference type="GO" id="GO:0003677">
    <property type="term" value="F:DNA binding"/>
    <property type="evidence" value="ECO:0007669"/>
    <property type="project" value="UniProtKB-KW"/>
</dbReference>
<dbReference type="PROSITE" id="PS51071">
    <property type="entry name" value="HTH_RPIR"/>
    <property type="match status" value="1"/>
</dbReference>
<dbReference type="InterPro" id="IPR046348">
    <property type="entry name" value="SIS_dom_sf"/>
</dbReference>
<dbReference type="Gene3D" id="3.40.50.10490">
    <property type="entry name" value="Glucose-6-phosphate isomerase like protein, domain 1"/>
    <property type="match status" value="1"/>
</dbReference>
<protein>
    <recommendedName>
        <fullName evidence="8">Transcriptional regulator</fullName>
    </recommendedName>
</protein>
<gene>
    <name evidence="6" type="ORF">MLI01_14290</name>
</gene>
<dbReference type="InterPro" id="IPR009057">
    <property type="entry name" value="Homeodomain-like_sf"/>
</dbReference>
<dbReference type="GO" id="GO:0097367">
    <property type="term" value="F:carbohydrate derivative binding"/>
    <property type="evidence" value="ECO:0007669"/>
    <property type="project" value="InterPro"/>
</dbReference>
<name>A0A4Y4B8D7_MICMQ</name>